<name>A0A2T6ZXH2_TUBBO</name>
<feature type="compositionally biased region" description="Pro residues" evidence="1">
    <location>
        <begin position="394"/>
        <end position="422"/>
    </location>
</feature>
<feature type="compositionally biased region" description="Acidic residues" evidence="1">
    <location>
        <begin position="628"/>
        <end position="645"/>
    </location>
</feature>
<reference evidence="3 4" key="1">
    <citation type="submission" date="2017-04" db="EMBL/GenBank/DDBJ databases">
        <title>Draft genome sequence of Tuber borchii Vittad., a whitish edible truffle.</title>
        <authorList>
            <consortium name="DOE Joint Genome Institute"/>
            <person name="Murat C."/>
            <person name="Kuo A."/>
            <person name="Barry K.W."/>
            <person name="Clum A."/>
            <person name="Dockter R.B."/>
            <person name="Fauchery L."/>
            <person name="Iotti M."/>
            <person name="Kohler A."/>
            <person name="Labutti K."/>
            <person name="Lindquist E.A."/>
            <person name="Lipzen A."/>
            <person name="Ohm R.A."/>
            <person name="Wang M."/>
            <person name="Grigoriev I.V."/>
            <person name="Zambonelli A."/>
            <person name="Martin F.M."/>
        </authorList>
    </citation>
    <scope>NUCLEOTIDE SEQUENCE [LARGE SCALE GENOMIC DNA]</scope>
    <source>
        <strain evidence="3 4">Tbo3840</strain>
    </source>
</reference>
<dbReference type="AlphaFoldDB" id="A0A2T6ZXH2"/>
<feature type="region of interest" description="Disordered" evidence="1">
    <location>
        <begin position="598"/>
        <end position="645"/>
    </location>
</feature>
<feature type="compositionally biased region" description="Pro residues" evidence="1">
    <location>
        <begin position="448"/>
        <end position="464"/>
    </location>
</feature>
<feature type="compositionally biased region" description="Polar residues" evidence="1">
    <location>
        <begin position="149"/>
        <end position="165"/>
    </location>
</feature>
<feature type="region of interest" description="Disordered" evidence="1">
    <location>
        <begin position="275"/>
        <end position="576"/>
    </location>
</feature>
<feature type="region of interest" description="Disordered" evidence="1">
    <location>
        <begin position="104"/>
        <end position="257"/>
    </location>
</feature>
<feature type="domain" description="5'-3' DNA helicase ZGRF1-like N-terminal" evidence="2">
    <location>
        <begin position="10"/>
        <end position="89"/>
    </location>
</feature>
<dbReference type="GO" id="GO:0035861">
    <property type="term" value="C:site of double-strand break"/>
    <property type="evidence" value="ECO:0007669"/>
    <property type="project" value="TreeGrafter"/>
</dbReference>
<dbReference type="Pfam" id="PF10382">
    <property type="entry name" value="ZGRF1-like_N"/>
    <property type="match status" value="1"/>
</dbReference>
<feature type="compositionally biased region" description="Polar residues" evidence="1">
    <location>
        <begin position="373"/>
        <end position="386"/>
    </location>
</feature>
<feature type="compositionally biased region" description="Polar residues" evidence="1">
    <location>
        <begin position="318"/>
        <end position="333"/>
    </location>
</feature>
<feature type="compositionally biased region" description="Polar residues" evidence="1">
    <location>
        <begin position="344"/>
        <end position="358"/>
    </location>
</feature>
<comment type="caution">
    <text evidence="3">The sequence shown here is derived from an EMBL/GenBank/DDBJ whole genome shotgun (WGS) entry which is preliminary data.</text>
</comment>
<feature type="compositionally biased region" description="Low complexity" evidence="1">
    <location>
        <begin position="293"/>
        <end position="303"/>
    </location>
</feature>
<keyword evidence="4" id="KW-1185">Reference proteome</keyword>
<feature type="compositionally biased region" description="Pro residues" evidence="1">
    <location>
        <begin position="281"/>
        <end position="292"/>
    </location>
</feature>
<evidence type="ECO:0000259" key="2">
    <source>
        <dbReference type="Pfam" id="PF10382"/>
    </source>
</evidence>
<accession>A0A2T6ZXH2</accession>
<feature type="compositionally biased region" description="Low complexity" evidence="1">
    <location>
        <begin position="504"/>
        <end position="519"/>
    </location>
</feature>
<feature type="compositionally biased region" description="Acidic residues" evidence="1">
    <location>
        <begin position="552"/>
        <end position="567"/>
    </location>
</feature>
<evidence type="ECO:0000313" key="3">
    <source>
        <dbReference type="EMBL" id="PUU80125.1"/>
    </source>
</evidence>
<organism evidence="3 4">
    <name type="scientific">Tuber borchii</name>
    <name type="common">White truffle</name>
    <dbReference type="NCBI Taxonomy" id="42251"/>
    <lineage>
        <taxon>Eukaryota</taxon>
        <taxon>Fungi</taxon>
        <taxon>Dikarya</taxon>
        <taxon>Ascomycota</taxon>
        <taxon>Pezizomycotina</taxon>
        <taxon>Pezizomycetes</taxon>
        <taxon>Pezizales</taxon>
        <taxon>Tuberaceae</taxon>
        <taxon>Tuber</taxon>
    </lineage>
</organism>
<dbReference type="Proteomes" id="UP000244722">
    <property type="component" value="Unassembled WGS sequence"/>
</dbReference>
<evidence type="ECO:0000256" key="1">
    <source>
        <dbReference type="SAM" id="MobiDB-lite"/>
    </source>
</evidence>
<feature type="compositionally biased region" description="Polar residues" evidence="1">
    <location>
        <begin position="240"/>
        <end position="251"/>
    </location>
</feature>
<dbReference type="InterPro" id="IPR052800">
    <property type="entry name" value="DNA_Repair_Helicase_ZGRF1"/>
</dbReference>
<gene>
    <name evidence="3" type="ORF">B9Z19DRAFT_1124051</name>
</gene>
<dbReference type="OrthoDB" id="6513042at2759"/>
<sequence>MADQTKTAPVDEYRVMWTTNKTQKIKKWHDGFLRYHSFNRRMLVYDNGRHLVADMYLRDRELLDEGDELEFEHHLVSIEDFNGSVNQDLTPIFSPALQRKQAAAKAASSVQTPIPNRRREPAGALRGGKTGAQSARQQRPAARGPYTPTPAQGESRNGHMTTPSRPAQAPATVPRMNGQGEGDGVINLNTPGRQDHPPGAGSGRSRQVSGHMGMDTPGPQARAPMPAYMGNGHGNGNMNINTPVRNSTSHNPYPARQHAIYPPQANERPINFRSAESPVPQRAPPPAPPQPVPRRQNPNSRPVGRTPPLATEKVVHPNAQSPTYRPPQHQQRNGVLEKGGPATASRQIPTQANGSENITRILPPMPQGRPISRANQTHPIPQQTEPPVQRRYSPPAPEPRGHPPPAPPRVPSPAPAPPPAPAQPLSDELAFTAPATVCKIRQFSAPSRPRPPRQPTAPPPPLPQRSPESIQVPSSAAEPPPHISRSPSPRNRPLPPPPLLQKETSIPNSRSPSPTRNPTNRPPKRPSTNSGANQPPTKRKTQFQSAGRLAEQEQDEIHDVDDSDDDNNVAGSIRQGAGVIKLSSTSGPKKKMLLCARPPTFKFPPKQPEEGVNGNESENRERPKTVIVEEDYGDWDEDDEIMSLY</sequence>
<feature type="compositionally biased region" description="Pro residues" evidence="1">
    <location>
        <begin position="490"/>
        <end position="499"/>
    </location>
</feature>
<proteinExistence type="predicted"/>
<dbReference type="EMBL" id="NESQ01000072">
    <property type="protein sequence ID" value="PUU80125.1"/>
    <property type="molecule type" value="Genomic_DNA"/>
</dbReference>
<protein>
    <recommendedName>
        <fullName evidence="2">5'-3' DNA helicase ZGRF1-like N-terminal domain-containing protein</fullName>
    </recommendedName>
</protein>
<dbReference type="InterPro" id="IPR018838">
    <property type="entry name" value="ZGRF1-like_N"/>
</dbReference>
<dbReference type="GO" id="GO:0006302">
    <property type="term" value="P:double-strand break repair"/>
    <property type="evidence" value="ECO:0007669"/>
    <property type="project" value="TreeGrafter"/>
</dbReference>
<dbReference type="PANTHER" id="PTHR28535">
    <property type="entry name" value="ZINC FINGER GRF-TYPE CONTAINING 1"/>
    <property type="match status" value="1"/>
</dbReference>
<dbReference type="GO" id="GO:0005634">
    <property type="term" value="C:nucleus"/>
    <property type="evidence" value="ECO:0007669"/>
    <property type="project" value="TreeGrafter"/>
</dbReference>
<dbReference type="PANTHER" id="PTHR28535:SF1">
    <property type="entry name" value="PROTEIN ZGRF1"/>
    <property type="match status" value="1"/>
</dbReference>
<evidence type="ECO:0000313" key="4">
    <source>
        <dbReference type="Proteomes" id="UP000244722"/>
    </source>
</evidence>
<feature type="compositionally biased region" description="Low complexity" evidence="1">
    <location>
        <begin position="132"/>
        <end position="143"/>
    </location>
</feature>